<reference evidence="2 3" key="1">
    <citation type="journal article" date="2019" name="Microb. Cell Fact.">
        <title>Exploring novel herbicidin analogues by transcriptional regulator overexpression and MS/MS molecular networking.</title>
        <authorList>
            <person name="Shi Y."/>
            <person name="Gu R."/>
            <person name="Li Y."/>
            <person name="Wang X."/>
            <person name="Ren W."/>
            <person name="Li X."/>
            <person name="Wang L."/>
            <person name="Xie Y."/>
            <person name="Hong B."/>
        </authorList>
    </citation>
    <scope>NUCLEOTIDE SEQUENCE [LARGE SCALE GENOMIC DNA]</scope>
    <source>
        <strain evidence="2 3">US-43</strain>
    </source>
</reference>
<dbReference type="RefSeq" id="WP_152266104.1">
    <property type="nucleotide sequence ID" value="NZ_VOKX01000132.1"/>
</dbReference>
<proteinExistence type="predicted"/>
<keyword evidence="1" id="KW-0812">Transmembrane</keyword>
<accession>A0A5N5VZF1</accession>
<dbReference type="EMBL" id="VOKX01000132">
    <property type="protein sequence ID" value="KAB7833550.1"/>
    <property type="molecule type" value="Genomic_DNA"/>
</dbReference>
<keyword evidence="3" id="KW-1185">Reference proteome</keyword>
<dbReference type="AlphaFoldDB" id="A0A5N5VZF1"/>
<feature type="transmembrane region" description="Helical" evidence="1">
    <location>
        <begin position="59"/>
        <end position="84"/>
    </location>
</feature>
<evidence type="ECO:0000313" key="3">
    <source>
        <dbReference type="Proteomes" id="UP000327000"/>
    </source>
</evidence>
<evidence type="ECO:0000256" key="1">
    <source>
        <dbReference type="SAM" id="Phobius"/>
    </source>
</evidence>
<dbReference type="Proteomes" id="UP000327000">
    <property type="component" value="Unassembled WGS sequence"/>
</dbReference>
<comment type="caution">
    <text evidence="2">The sequence shown here is derived from an EMBL/GenBank/DDBJ whole genome shotgun (WGS) entry which is preliminary data.</text>
</comment>
<keyword evidence="1" id="KW-0472">Membrane</keyword>
<organism evidence="2 3">
    <name type="scientific">Streptomyces mobaraensis</name>
    <name type="common">Streptoverticillium mobaraense</name>
    <dbReference type="NCBI Taxonomy" id="35621"/>
    <lineage>
        <taxon>Bacteria</taxon>
        <taxon>Bacillati</taxon>
        <taxon>Actinomycetota</taxon>
        <taxon>Actinomycetes</taxon>
        <taxon>Kitasatosporales</taxon>
        <taxon>Streptomycetaceae</taxon>
        <taxon>Streptomyces</taxon>
    </lineage>
</organism>
<name>A0A5N5VZF1_STRMB</name>
<protein>
    <submittedName>
        <fullName evidence="2">Uncharacterized protein</fullName>
    </submittedName>
</protein>
<feature type="transmembrane region" description="Helical" evidence="1">
    <location>
        <begin position="34"/>
        <end position="52"/>
    </location>
</feature>
<gene>
    <name evidence="2" type="ORF">FRZ00_33440</name>
</gene>
<keyword evidence="1" id="KW-1133">Transmembrane helix</keyword>
<sequence>MILSLEHRVALLAVTVAVTSGLVASDTVLSLFSTGLGTAGTTYAVTVGVAAARMRELRLLGVLAATTKGIVLSAMGAAFLLYAAGRSVAHLLGVG</sequence>
<evidence type="ECO:0000313" key="2">
    <source>
        <dbReference type="EMBL" id="KAB7833550.1"/>
    </source>
</evidence>